<dbReference type="AlphaFoldDB" id="A0A8E2W674"/>
<accession>A0A8E2W674</accession>
<feature type="compositionally biased region" description="Polar residues" evidence="1">
    <location>
        <begin position="29"/>
        <end position="47"/>
    </location>
</feature>
<gene>
    <name evidence="2" type="ORF">C8D77_12036</name>
</gene>
<protein>
    <recommendedName>
        <fullName evidence="4">Nutrient deprivation-induced protein</fullName>
    </recommendedName>
</protein>
<proteinExistence type="predicted"/>
<evidence type="ECO:0008006" key="4">
    <source>
        <dbReference type="Google" id="ProtNLM"/>
    </source>
</evidence>
<sequence>MLSCRANPSYRIFADARNRSRTAEFTLNNRRKNTVNTPNATPLSGSKLSEDKEFQNQSDAERAGKSAEAFSKLKTSAAETATHLKDTAASVSSDAKDYAGSVATDAAGAFKEAVETNKTAGADAIANIAHSVKEAADGIEKQSPQVAGMVRNAAEGVERISTDIRDRNVGELLDSVTKFAQRQPAAFFGVGILAGVMLTRIMRSSDRS</sequence>
<dbReference type="Proteomes" id="UP000245631">
    <property type="component" value="Unassembled WGS sequence"/>
</dbReference>
<comment type="caution">
    <text evidence="2">The sequence shown here is derived from an EMBL/GenBank/DDBJ whole genome shotgun (WGS) entry which is preliminary data.</text>
</comment>
<dbReference type="Gene3D" id="1.20.120.20">
    <property type="entry name" value="Apolipoprotein"/>
    <property type="match status" value="1"/>
</dbReference>
<evidence type="ECO:0000313" key="3">
    <source>
        <dbReference type="Proteomes" id="UP000245631"/>
    </source>
</evidence>
<feature type="region of interest" description="Disordered" evidence="1">
    <location>
        <begin position="29"/>
        <end position="67"/>
    </location>
</feature>
<evidence type="ECO:0000313" key="2">
    <source>
        <dbReference type="EMBL" id="PWJ86938.1"/>
    </source>
</evidence>
<evidence type="ECO:0000256" key="1">
    <source>
        <dbReference type="SAM" id="MobiDB-lite"/>
    </source>
</evidence>
<dbReference type="EMBL" id="QGGH01000020">
    <property type="protein sequence ID" value="PWJ86938.1"/>
    <property type="molecule type" value="Genomic_DNA"/>
</dbReference>
<name>A0A8E2W674_RHILI</name>
<feature type="compositionally biased region" description="Basic and acidic residues" evidence="1">
    <location>
        <begin position="48"/>
        <end position="65"/>
    </location>
</feature>
<reference evidence="2 3" key="1">
    <citation type="submission" date="2018-05" db="EMBL/GenBank/DDBJ databases">
        <title>Genomic Encyclopedia of Type Strains, Phase IV (KMG-IV): sequencing the most valuable type-strain genomes for metagenomic binning, comparative biology and taxonomic classification.</title>
        <authorList>
            <person name="Goeker M."/>
        </authorList>
    </citation>
    <scope>NUCLEOTIDE SEQUENCE [LARGE SCALE GENOMIC DNA]</scope>
    <source>
        <strain evidence="2 3">DSM 2626</strain>
    </source>
</reference>
<organism evidence="2 3">
    <name type="scientific">Rhizobium loti</name>
    <name type="common">Mesorhizobium loti</name>
    <dbReference type="NCBI Taxonomy" id="381"/>
    <lineage>
        <taxon>Bacteria</taxon>
        <taxon>Pseudomonadati</taxon>
        <taxon>Pseudomonadota</taxon>
        <taxon>Alphaproteobacteria</taxon>
        <taxon>Hyphomicrobiales</taxon>
        <taxon>Phyllobacteriaceae</taxon>
        <taxon>Mesorhizobium</taxon>
    </lineage>
</organism>